<keyword evidence="2" id="KW-1133">Transmembrane helix</keyword>
<sequence>MHQVNEETAIRIQTGASWARPGGLNAKRKPTEIRLGGMPPLEGMKWRKQGLLARSSGNPREHDAEAARSTHDEIEFQAALADGAIQWSFISLKPRFYRLVFTALAVYLAYPMRFYAQ</sequence>
<reference evidence="3" key="2">
    <citation type="journal article" date="2023" name="IMA Fungus">
        <title>Comparative genomic study of the Penicillium genus elucidates a diverse pangenome and 15 lateral gene transfer events.</title>
        <authorList>
            <person name="Petersen C."/>
            <person name="Sorensen T."/>
            <person name="Nielsen M.R."/>
            <person name="Sondergaard T.E."/>
            <person name="Sorensen J.L."/>
            <person name="Fitzpatrick D.A."/>
            <person name="Frisvad J.C."/>
            <person name="Nielsen K.L."/>
        </authorList>
    </citation>
    <scope>NUCLEOTIDE SEQUENCE</scope>
    <source>
        <strain evidence="3">IBT 15544</strain>
    </source>
</reference>
<gene>
    <name evidence="3" type="ORF">N7498_009070</name>
</gene>
<comment type="caution">
    <text evidence="3">The sequence shown here is derived from an EMBL/GenBank/DDBJ whole genome shotgun (WGS) entry which is preliminary data.</text>
</comment>
<dbReference type="EMBL" id="JAPQKR010000015">
    <property type="protein sequence ID" value="KAJ5195632.1"/>
    <property type="molecule type" value="Genomic_DNA"/>
</dbReference>
<dbReference type="GeneID" id="83183433"/>
<proteinExistence type="predicted"/>
<keyword evidence="2" id="KW-0812">Transmembrane</keyword>
<dbReference type="RefSeq" id="XP_058306120.1">
    <property type="nucleotide sequence ID" value="XM_058456132.1"/>
</dbReference>
<evidence type="ECO:0000256" key="1">
    <source>
        <dbReference type="SAM" id="MobiDB-lite"/>
    </source>
</evidence>
<keyword evidence="4" id="KW-1185">Reference proteome</keyword>
<evidence type="ECO:0000313" key="4">
    <source>
        <dbReference type="Proteomes" id="UP001150904"/>
    </source>
</evidence>
<name>A0A9W9JG06_9EURO</name>
<feature type="transmembrane region" description="Helical" evidence="2">
    <location>
        <begin position="96"/>
        <end position="116"/>
    </location>
</feature>
<evidence type="ECO:0000256" key="2">
    <source>
        <dbReference type="SAM" id="Phobius"/>
    </source>
</evidence>
<evidence type="ECO:0000313" key="3">
    <source>
        <dbReference type="EMBL" id="KAJ5195632.1"/>
    </source>
</evidence>
<organism evidence="3 4">
    <name type="scientific">Penicillium cinerascens</name>
    <dbReference type="NCBI Taxonomy" id="70096"/>
    <lineage>
        <taxon>Eukaryota</taxon>
        <taxon>Fungi</taxon>
        <taxon>Dikarya</taxon>
        <taxon>Ascomycota</taxon>
        <taxon>Pezizomycotina</taxon>
        <taxon>Eurotiomycetes</taxon>
        <taxon>Eurotiomycetidae</taxon>
        <taxon>Eurotiales</taxon>
        <taxon>Aspergillaceae</taxon>
        <taxon>Penicillium</taxon>
    </lineage>
</organism>
<dbReference type="Proteomes" id="UP001150904">
    <property type="component" value="Unassembled WGS sequence"/>
</dbReference>
<feature type="region of interest" description="Disordered" evidence="1">
    <location>
        <begin position="19"/>
        <end position="42"/>
    </location>
</feature>
<dbReference type="AlphaFoldDB" id="A0A9W9JG06"/>
<accession>A0A9W9JG06</accession>
<reference evidence="3" key="1">
    <citation type="submission" date="2022-12" db="EMBL/GenBank/DDBJ databases">
        <authorList>
            <person name="Petersen C."/>
        </authorList>
    </citation>
    <scope>NUCLEOTIDE SEQUENCE</scope>
    <source>
        <strain evidence="3">IBT 15544</strain>
    </source>
</reference>
<protein>
    <submittedName>
        <fullName evidence="3">Uncharacterized protein</fullName>
    </submittedName>
</protein>
<keyword evidence="2" id="KW-0472">Membrane</keyword>